<name>A0A2C9CY10_9CAUD</name>
<proteinExistence type="predicted"/>
<sequence>MAHKDRRYNVNPEFTGHESGKKQFVIRFCGDFVSSHSKRDDAEKEIARWKSTGTVPHIGKQWDNLVEPV</sequence>
<protein>
    <submittedName>
        <fullName evidence="1">Uncharacterized protein</fullName>
    </submittedName>
</protein>
<evidence type="ECO:0000313" key="1">
    <source>
        <dbReference type="EMBL" id="SOK58819.1"/>
    </source>
</evidence>
<organism evidence="1 2">
    <name type="scientific">Yersinia phage fHe-Yen9-03</name>
    <dbReference type="NCBI Taxonomy" id="2052743"/>
    <lineage>
        <taxon>Viruses</taxon>
        <taxon>Duplodnaviria</taxon>
        <taxon>Heunggongvirae</taxon>
        <taxon>Uroviricota</taxon>
        <taxon>Caudoviricetes</taxon>
        <taxon>Eneladusvirus</taxon>
        <taxon>Eneladusvirus Yen904</taxon>
    </lineage>
</organism>
<dbReference type="EMBL" id="LT960552">
    <property type="protein sequence ID" value="SOK58819.1"/>
    <property type="molecule type" value="Genomic_DNA"/>
</dbReference>
<accession>A0A2C9CY10</accession>
<reference evidence="2" key="1">
    <citation type="submission" date="2017-10" db="EMBL/GenBank/DDBJ databases">
        <authorList>
            <person name="Skurnik M."/>
        </authorList>
    </citation>
    <scope>NUCLEOTIDE SEQUENCE [LARGE SCALE GENOMIC DNA]</scope>
    <source>
        <strain evidence="2">fHe-Yen9-03</strain>
    </source>
</reference>
<evidence type="ECO:0000313" key="2">
    <source>
        <dbReference type="Proteomes" id="UP000241364"/>
    </source>
</evidence>
<gene>
    <name evidence="1" type="primary">g011</name>
</gene>
<dbReference type="Proteomes" id="UP000241364">
    <property type="component" value="Chromosome i"/>
</dbReference>